<dbReference type="PANTHER" id="PTHR43415:SF5">
    <property type="entry name" value="ACETYLTRANSFERASE"/>
    <property type="match status" value="1"/>
</dbReference>
<dbReference type="SUPFAM" id="SSF55729">
    <property type="entry name" value="Acyl-CoA N-acyltransferases (Nat)"/>
    <property type="match status" value="1"/>
</dbReference>
<dbReference type="PANTHER" id="PTHR43415">
    <property type="entry name" value="SPERMIDINE N(1)-ACETYLTRANSFERASE"/>
    <property type="match status" value="1"/>
</dbReference>
<organism evidence="2 3">
    <name type="scientific">Thalassobacillus devorans</name>
    <dbReference type="NCBI Taxonomy" id="279813"/>
    <lineage>
        <taxon>Bacteria</taxon>
        <taxon>Bacillati</taxon>
        <taxon>Bacillota</taxon>
        <taxon>Bacilli</taxon>
        <taxon>Bacillales</taxon>
        <taxon>Bacillaceae</taxon>
        <taxon>Thalassobacillus</taxon>
    </lineage>
</organism>
<dbReference type="PROSITE" id="PS51186">
    <property type="entry name" value="GNAT"/>
    <property type="match status" value="1"/>
</dbReference>
<gene>
    <name evidence="2" type="ORF">GCM10007216_30160</name>
</gene>
<evidence type="ECO:0000313" key="2">
    <source>
        <dbReference type="EMBL" id="GGC97354.1"/>
    </source>
</evidence>
<name>A0ABQ1PHU0_9BACI</name>
<sequence length="178" mass="20928">MKTLLQGKRVRLTQVTKDDLEAIADWYHNSHFSRMFDALPAAPRTMDQLESWLNESNESNNQYTFAIRNESNEFVGYVELESILWIHRNGWVSIAIGDEEHQGKGYGMEAMQLLIDFAFYECNLHRLQLTVFSYNLPAISMYEKLGFQKEGTHREFLLRDGQAFDMHLYGLLDHEWIK</sequence>
<dbReference type="InterPro" id="IPR016181">
    <property type="entry name" value="Acyl_CoA_acyltransferase"/>
</dbReference>
<dbReference type="Proteomes" id="UP000619534">
    <property type="component" value="Unassembled WGS sequence"/>
</dbReference>
<keyword evidence="3" id="KW-1185">Reference proteome</keyword>
<proteinExistence type="predicted"/>
<evidence type="ECO:0000313" key="3">
    <source>
        <dbReference type="Proteomes" id="UP000619534"/>
    </source>
</evidence>
<evidence type="ECO:0000259" key="1">
    <source>
        <dbReference type="PROSITE" id="PS51186"/>
    </source>
</evidence>
<reference evidence="3" key="1">
    <citation type="journal article" date="2019" name="Int. J. Syst. Evol. Microbiol.">
        <title>The Global Catalogue of Microorganisms (GCM) 10K type strain sequencing project: providing services to taxonomists for standard genome sequencing and annotation.</title>
        <authorList>
            <consortium name="The Broad Institute Genomics Platform"/>
            <consortium name="The Broad Institute Genome Sequencing Center for Infectious Disease"/>
            <person name="Wu L."/>
            <person name="Ma J."/>
        </authorList>
    </citation>
    <scope>NUCLEOTIDE SEQUENCE [LARGE SCALE GENOMIC DNA]</scope>
    <source>
        <strain evidence="3">CCM 7282</strain>
    </source>
</reference>
<feature type="domain" description="N-acetyltransferase" evidence="1">
    <location>
        <begin position="10"/>
        <end position="171"/>
    </location>
</feature>
<comment type="caution">
    <text evidence="2">The sequence shown here is derived from an EMBL/GenBank/DDBJ whole genome shotgun (WGS) entry which is preliminary data.</text>
</comment>
<dbReference type="Gene3D" id="3.40.630.30">
    <property type="match status" value="1"/>
</dbReference>
<dbReference type="RefSeq" id="WP_062440533.1">
    <property type="nucleotide sequence ID" value="NZ_BMCJ01000006.1"/>
</dbReference>
<dbReference type="Pfam" id="PF13302">
    <property type="entry name" value="Acetyltransf_3"/>
    <property type="match status" value="1"/>
</dbReference>
<dbReference type="CDD" id="cd04301">
    <property type="entry name" value="NAT_SF"/>
    <property type="match status" value="1"/>
</dbReference>
<dbReference type="EMBL" id="BMCJ01000006">
    <property type="protein sequence ID" value="GGC97354.1"/>
    <property type="molecule type" value="Genomic_DNA"/>
</dbReference>
<protein>
    <submittedName>
        <fullName evidence="2">N-acetyltransferase</fullName>
    </submittedName>
</protein>
<accession>A0ABQ1PHU0</accession>
<dbReference type="InterPro" id="IPR000182">
    <property type="entry name" value="GNAT_dom"/>
</dbReference>